<evidence type="ECO:0000313" key="1">
    <source>
        <dbReference type="EnsemblMetazoa" id="RPRC004437-PA"/>
    </source>
</evidence>
<name>T1HK64_RHOPR</name>
<dbReference type="HOGENOM" id="CLU_2253352_0_0_1"/>
<evidence type="ECO:0000313" key="2">
    <source>
        <dbReference type="Proteomes" id="UP000015103"/>
    </source>
</evidence>
<protein>
    <submittedName>
        <fullName evidence="1">Uncharacterized protein</fullName>
    </submittedName>
</protein>
<dbReference type="InParanoid" id="T1HK64"/>
<keyword evidence="2" id="KW-1185">Reference proteome</keyword>
<dbReference type="EnsemblMetazoa" id="RPRC004437-RA">
    <property type="protein sequence ID" value="RPRC004437-PA"/>
    <property type="gene ID" value="RPRC004437"/>
</dbReference>
<accession>T1HK64</accession>
<dbReference type="AlphaFoldDB" id="T1HK64"/>
<dbReference type="VEuPathDB" id="VectorBase:RPRC004437"/>
<reference evidence="1" key="1">
    <citation type="submission" date="2015-05" db="UniProtKB">
        <authorList>
            <consortium name="EnsemblMetazoa"/>
        </authorList>
    </citation>
    <scope>IDENTIFICATION</scope>
</reference>
<proteinExistence type="predicted"/>
<organism evidence="1 2">
    <name type="scientific">Rhodnius prolixus</name>
    <name type="common">Triatomid bug</name>
    <dbReference type="NCBI Taxonomy" id="13249"/>
    <lineage>
        <taxon>Eukaryota</taxon>
        <taxon>Metazoa</taxon>
        <taxon>Ecdysozoa</taxon>
        <taxon>Arthropoda</taxon>
        <taxon>Hexapoda</taxon>
        <taxon>Insecta</taxon>
        <taxon>Pterygota</taxon>
        <taxon>Neoptera</taxon>
        <taxon>Paraneoptera</taxon>
        <taxon>Hemiptera</taxon>
        <taxon>Heteroptera</taxon>
        <taxon>Panheteroptera</taxon>
        <taxon>Cimicomorpha</taxon>
        <taxon>Reduviidae</taxon>
        <taxon>Triatominae</taxon>
        <taxon>Rhodnius</taxon>
    </lineage>
</organism>
<sequence>MSPFYYVFVLAILLPIFPSYCEKPEETSTKILNHLQLLEEMAEALELITTNGNPVEEVVSYDFDSTRRKRSIDPAGLTLSKLARLTKELIQLARRIVLWCLLSS</sequence>
<dbReference type="EMBL" id="ACPB03005419">
    <property type="status" value="NOT_ANNOTATED_CDS"/>
    <property type="molecule type" value="Genomic_DNA"/>
</dbReference>
<dbReference type="Proteomes" id="UP000015103">
    <property type="component" value="Unassembled WGS sequence"/>
</dbReference>